<protein>
    <submittedName>
        <fullName evidence="1">LLM class flavin-dependent oxidoreductase</fullName>
    </submittedName>
</protein>
<proteinExistence type="predicted"/>
<feature type="non-terminal residue" evidence="1">
    <location>
        <position position="1"/>
    </location>
</feature>
<sequence length="70" mass="7836">VGSYENVVARIREYNAIGIDLFFLAGYPHLEEAYRLGEHILPHFRTERVQLSRPSEAPLELRSANGPAGA</sequence>
<dbReference type="Proteomes" id="UP000247437">
    <property type="component" value="Unassembled WGS sequence"/>
</dbReference>
<dbReference type="EMBL" id="PDLL01000198">
    <property type="protein sequence ID" value="PYY69397.1"/>
    <property type="molecule type" value="Genomic_DNA"/>
</dbReference>
<reference evidence="1 2" key="1">
    <citation type="journal article" date="2018" name="Appl. Microbiol. Biotechnol.">
        <title>Characterization of the caprolactam degradation pathway in Pseudomonas jessenii using mass spectrometry-based proteomics.</title>
        <authorList>
            <person name="Otzen M."/>
            <person name="Palacio C."/>
            <person name="Janssen D.B."/>
        </authorList>
    </citation>
    <scope>NUCLEOTIDE SEQUENCE [LARGE SCALE GENOMIC DNA]</scope>
    <source>
        <strain evidence="1 2">GO3</strain>
    </source>
</reference>
<dbReference type="Gene3D" id="3.20.20.30">
    <property type="entry name" value="Luciferase-like domain"/>
    <property type="match status" value="1"/>
</dbReference>
<organism evidence="1 2">
    <name type="scientific">Pseudomonas jessenii</name>
    <dbReference type="NCBI Taxonomy" id="77298"/>
    <lineage>
        <taxon>Bacteria</taxon>
        <taxon>Pseudomonadati</taxon>
        <taxon>Pseudomonadota</taxon>
        <taxon>Gammaproteobacteria</taxon>
        <taxon>Pseudomonadales</taxon>
        <taxon>Pseudomonadaceae</taxon>
        <taxon>Pseudomonas</taxon>
    </lineage>
</organism>
<dbReference type="InterPro" id="IPR036661">
    <property type="entry name" value="Luciferase-like_sf"/>
</dbReference>
<comment type="caution">
    <text evidence="1">The sequence shown here is derived from an EMBL/GenBank/DDBJ whole genome shotgun (WGS) entry which is preliminary data.</text>
</comment>
<dbReference type="SUPFAM" id="SSF51679">
    <property type="entry name" value="Bacterial luciferase-like"/>
    <property type="match status" value="1"/>
</dbReference>
<dbReference type="GO" id="GO:0016705">
    <property type="term" value="F:oxidoreductase activity, acting on paired donors, with incorporation or reduction of molecular oxygen"/>
    <property type="evidence" value="ECO:0007669"/>
    <property type="project" value="InterPro"/>
</dbReference>
<dbReference type="AlphaFoldDB" id="A0A2W0EN60"/>
<gene>
    <name evidence="1" type="ORF">CRX42_16800</name>
</gene>
<evidence type="ECO:0000313" key="1">
    <source>
        <dbReference type="EMBL" id="PYY69397.1"/>
    </source>
</evidence>
<evidence type="ECO:0000313" key="2">
    <source>
        <dbReference type="Proteomes" id="UP000247437"/>
    </source>
</evidence>
<name>A0A2W0EN60_PSEJE</name>
<accession>A0A2W0EN60</accession>